<dbReference type="AlphaFoldDB" id="M2Q2F0"/>
<feature type="non-terminal residue" evidence="3">
    <location>
        <position position="1"/>
    </location>
</feature>
<keyword evidence="1" id="KW-0472">Membrane</keyword>
<feature type="domain" description="DUF6533" evidence="2">
    <location>
        <begin position="16"/>
        <end position="60"/>
    </location>
</feature>
<sequence>MDFAIAALHDAQATRYLSAVGFVVLVYDYVLTVHEEVRLVWPAPRSVAKWAFIVNRYFVISVQLVVAYAIVFKGCKHFVFGCGMLAITSVGIANILVLHRVVILWDHRALILKIMVAGLVFGFSAQLIAIVITLLNITPGVSWSSTAGMCILTQPSRVLLVVWASPMLFELLVLVSMVLNALDRPRAVHQQLTRALHRDGISYFLAITVLRIFNLAVSATAIRRPSQTFLGVFFVWAMTNTVLNRSLLSFRRAELE</sequence>
<feature type="transmembrane region" description="Helical" evidence="1">
    <location>
        <begin position="78"/>
        <end position="98"/>
    </location>
</feature>
<feature type="transmembrane region" description="Helical" evidence="1">
    <location>
        <begin position="228"/>
        <end position="248"/>
    </location>
</feature>
<proteinExistence type="predicted"/>
<reference evidence="3 4" key="1">
    <citation type="journal article" date="2012" name="Proc. Natl. Acad. Sci. U.S.A.">
        <title>Comparative genomics of Ceriporiopsis subvermispora and Phanerochaete chrysosporium provide insight into selective ligninolysis.</title>
        <authorList>
            <person name="Fernandez-Fueyo E."/>
            <person name="Ruiz-Duenas F.J."/>
            <person name="Ferreira P."/>
            <person name="Floudas D."/>
            <person name="Hibbett D.S."/>
            <person name="Canessa P."/>
            <person name="Larrondo L.F."/>
            <person name="James T.Y."/>
            <person name="Seelenfreund D."/>
            <person name="Lobos S."/>
            <person name="Polanco R."/>
            <person name="Tello M."/>
            <person name="Honda Y."/>
            <person name="Watanabe T."/>
            <person name="Watanabe T."/>
            <person name="Ryu J.S."/>
            <person name="Kubicek C.P."/>
            <person name="Schmoll M."/>
            <person name="Gaskell J."/>
            <person name="Hammel K.E."/>
            <person name="St John F.J."/>
            <person name="Vanden Wymelenberg A."/>
            <person name="Sabat G."/>
            <person name="Splinter BonDurant S."/>
            <person name="Syed K."/>
            <person name="Yadav J.S."/>
            <person name="Doddapaneni H."/>
            <person name="Subramanian V."/>
            <person name="Lavin J.L."/>
            <person name="Oguiza J.A."/>
            <person name="Perez G."/>
            <person name="Pisabarro A.G."/>
            <person name="Ramirez L."/>
            <person name="Santoyo F."/>
            <person name="Master E."/>
            <person name="Coutinho P.M."/>
            <person name="Henrissat B."/>
            <person name="Lombard V."/>
            <person name="Magnuson J.K."/>
            <person name="Kuees U."/>
            <person name="Hori C."/>
            <person name="Igarashi K."/>
            <person name="Samejima M."/>
            <person name="Held B.W."/>
            <person name="Barry K.W."/>
            <person name="LaButti K.M."/>
            <person name="Lapidus A."/>
            <person name="Lindquist E.A."/>
            <person name="Lucas S.M."/>
            <person name="Riley R."/>
            <person name="Salamov A.A."/>
            <person name="Hoffmeister D."/>
            <person name="Schwenk D."/>
            <person name="Hadar Y."/>
            <person name="Yarden O."/>
            <person name="de Vries R.P."/>
            <person name="Wiebenga A."/>
            <person name="Stenlid J."/>
            <person name="Eastwood D."/>
            <person name="Grigoriev I.V."/>
            <person name="Berka R.M."/>
            <person name="Blanchette R.A."/>
            <person name="Kersten P."/>
            <person name="Martinez A.T."/>
            <person name="Vicuna R."/>
            <person name="Cullen D."/>
        </authorList>
    </citation>
    <scope>NUCLEOTIDE SEQUENCE [LARGE SCALE GENOMIC DNA]</scope>
    <source>
        <strain evidence="3 4">B</strain>
    </source>
</reference>
<feature type="transmembrane region" description="Helical" evidence="1">
    <location>
        <begin position="203"/>
        <end position="222"/>
    </location>
</feature>
<evidence type="ECO:0000256" key="1">
    <source>
        <dbReference type="SAM" id="Phobius"/>
    </source>
</evidence>
<gene>
    <name evidence="3" type="ORF">CERSUDRAFT_127678</name>
</gene>
<dbReference type="InterPro" id="IPR045340">
    <property type="entry name" value="DUF6533"/>
</dbReference>
<feature type="transmembrane region" description="Helical" evidence="1">
    <location>
        <begin position="54"/>
        <end position="72"/>
    </location>
</feature>
<keyword evidence="4" id="KW-1185">Reference proteome</keyword>
<dbReference type="HOGENOM" id="CLU_035509_1_1_1"/>
<name>M2Q2F0_CERS8</name>
<dbReference type="OrthoDB" id="3251775at2759"/>
<feature type="transmembrane region" description="Helical" evidence="1">
    <location>
        <begin position="110"/>
        <end position="138"/>
    </location>
</feature>
<dbReference type="EMBL" id="KB445827">
    <property type="protein sequence ID" value="EMD30963.1"/>
    <property type="molecule type" value="Genomic_DNA"/>
</dbReference>
<organism evidence="3 4">
    <name type="scientific">Ceriporiopsis subvermispora (strain B)</name>
    <name type="common">White-rot fungus</name>
    <name type="synonym">Gelatoporia subvermispora</name>
    <dbReference type="NCBI Taxonomy" id="914234"/>
    <lineage>
        <taxon>Eukaryota</taxon>
        <taxon>Fungi</taxon>
        <taxon>Dikarya</taxon>
        <taxon>Basidiomycota</taxon>
        <taxon>Agaricomycotina</taxon>
        <taxon>Agaricomycetes</taxon>
        <taxon>Polyporales</taxon>
        <taxon>Gelatoporiaceae</taxon>
        <taxon>Gelatoporia</taxon>
    </lineage>
</organism>
<keyword evidence="1" id="KW-0812">Transmembrane</keyword>
<dbReference type="Pfam" id="PF20151">
    <property type="entry name" value="DUF6533"/>
    <property type="match status" value="1"/>
</dbReference>
<evidence type="ECO:0000313" key="3">
    <source>
        <dbReference type="EMBL" id="EMD30963.1"/>
    </source>
</evidence>
<evidence type="ECO:0000259" key="2">
    <source>
        <dbReference type="Pfam" id="PF20151"/>
    </source>
</evidence>
<feature type="transmembrane region" description="Helical" evidence="1">
    <location>
        <begin position="158"/>
        <end position="182"/>
    </location>
</feature>
<dbReference type="Proteomes" id="UP000016930">
    <property type="component" value="Unassembled WGS sequence"/>
</dbReference>
<accession>M2Q2F0</accession>
<protein>
    <recommendedName>
        <fullName evidence="2">DUF6533 domain-containing protein</fullName>
    </recommendedName>
</protein>
<keyword evidence="1" id="KW-1133">Transmembrane helix</keyword>
<feature type="transmembrane region" description="Helical" evidence="1">
    <location>
        <begin position="16"/>
        <end position="33"/>
    </location>
</feature>
<evidence type="ECO:0000313" key="4">
    <source>
        <dbReference type="Proteomes" id="UP000016930"/>
    </source>
</evidence>